<feature type="chain" id="PRO_5001529576" evidence="1">
    <location>
        <begin position="23"/>
        <end position="504"/>
    </location>
</feature>
<comment type="caution">
    <text evidence="2">The sequence shown here is derived from an EMBL/GenBank/DDBJ whole genome shotgun (WGS) entry which is preliminary data.</text>
</comment>
<evidence type="ECO:0000313" key="2">
    <source>
        <dbReference type="EMBL" id="CCI44000.1"/>
    </source>
</evidence>
<dbReference type="PROSITE" id="PS51257">
    <property type="entry name" value="PROKAR_LIPOPROTEIN"/>
    <property type="match status" value="1"/>
</dbReference>
<keyword evidence="3" id="KW-1185">Reference proteome</keyword>
<feature type="signal peptide" evidence="1">
    <location>
        <begin position="1"/>
        <end position="22"/>
    </location>
</feature>
<proteinExistence type="predicted"/>
<sequence length="504" mass="57318">MVQKASPLALVFLIGSLGCCKSTRITFSMKKVPNRLLNCRDCILQRFYGDRITLVKQEPEFTYEVNIPDYFSETFLRDVCEDSNNCDDIRFNEVQSVTKMAPSMYTSMAYCIAVDYRYLTEVATCQDCLNMYGSYMRKNWMIIDTFYYWMFWYYPSTQHSAACSRECGGIKTLSRAYCARAEPQNIELNEIAEEPPYHEVHLRFKKNERAKCFKSLAKHTHILARLEGDDASDRAKSCAVVLVEFHTYTIEQMQIDVQHGESPACTSFSIVNERPHQDTKEADASHLQINRNQGIDVEASQCLYIISATVLFKKLRATLTENLETNACLNCIYNLVQNSVGSDIRLISNKSSFVYLPRAPHRGYIADRCGQCLSITVFPNEYCQQTATSSIPSSGLPATKYQYLVLEINWRNNIQIFYDVVLRVVFHTDVYLVTTPSDHIHTSVHSHHTIASICAAVASKYDIGGICSVVIVDFSSPLRPLPFTAILRLLGITGIDPLELARIY</sequence>
<accession>A0A024GBV2</accession>
<gene>
    <name evidence="2" type="ORF">BN9_047840</name>
</gene>
<protein>
    <submittedName>
        <fullName evidence="2">Uncharacterized protein</fullName>
    </submittedName>
</protein>
<dbReference type="EMBL" id="CAIX01000059">
    <property type="protein sequence ID" value="CCI44000.1"/>
    <property type="molecule type" value="Genomic_DNA"/>
</dbReference>
<dbReference type="InParanoid" id="A0A024GBV2"/>
<keyword evidence="1" id="KW-0732">Signal</keyword>
<reference evidence="2 3" key="1">
    <citation type="submission" date="2012-05" db="EMBL/GenBank/DDBJ databases">
        <title>Recombination and specialization in a pathogen metapopulation.</title>
        <authorList>
            <person name="Gardiner A."/>
            <person name="Kemen E."/>
            <person name="Schultz-Larsen T."/>
            <person name="MacLean D."/>
            <person name="Van Oosterhout C."/>
            <person name="Jones J.D.G."/>
        </authorList>
    </citation>
    <scope>NUCLEOTIDE SEQUENCE [LARGE SCALE GENOMIC DNA]</scope>
    <source>
        <strain evidence="2 3">Ac Nc2</strain>
    </source>
</reference>
<dbReference type="AlphaFoldDB" id="A0A024GBV2"/>
<dbReference type="Proteomes" id="UP000053237">
    <property type="component" value="Unassembled WGS sequence"/>
</dbReference>
<evidence type="ECO:0000256" key="1">
    <source>
        <dbReference type="SAM" id="SignalP"/>
    </source>
</evidence>
<evidence type="ECO:0000313" key="3">
    <source>
        <dbReference type="Proteomes" id="UP000053237"/>
    </source>
</evidence>
<organism evidence="2 3">
    <name type="scientific">Albugo candida</name>
    <dbReference type="NCBI Taxonomy" id="65357"/>
    <lineage>
        <taxon>Eukaryota</taxon>
        <taxon>Sar</taxon>
        <taxon>Stramenopiles</taxon>
        <taxon>Oomycota</taxon>
        <taxon>Peronosporomycetes</taxon>
        <taxon>Albuginales</taxon>
        <taxon>Albuginaceae</taxon>
        <taxon>Albugo</taxon>
    </lineage>
</organism>
<name>A0A024GBV2_9STRA</name>